<dbReference type="InterPro" id="IPR036527">
    <property type="entry name" value="SCP2_sterol-bd_dom_sf"/>
</dbReference>
<accession>A0A2V1HR44</accession>
<dbReference type="InterPro" id="IPR041380">
    <property type="entry name" value="Acetyltransf_17"/>
</dbReference>
<evidence type="ECO:0000313" key="3">
    <source>
        <dbReference type="Proteomes" id="UP000244893"/>
    </source>
</evidence>
<evidence type="ECO:0000259" key="1">
    <source>
        <dbReference type="PROSITE" id="PS51186"/>
    </source>
</evidence>
<name>A0A2V1HR44_9MICO</name>
<dbReference type="PANTHER" id="PTHR37817:SF1">
    <property type="entry name" value="N-ACETYLTRANSFERASE EIS"/>
    <property type="match status" value="1"/>
</dbReference>
<sequence length="439" mass="47518">MTVQHHDSLPLDTGSAERLATLGLRLGLVDRTDDEAFGAWLQADARGFHEPRYGDDQLPAALEAVRYRRTTGVWDDALPTKTPVATVSSWVAELTVSPGRVVEAWAISSVTVTPTAAGKGIARALLEAELRTASAAGCPLAILTVSESTLYRRYGFAPAALSADWRFDTRRVTWTGPIPDGRVELTEKTDARRDIDELKDRVRLQGVGQIDIWSRRWDQVAGLANEEPDREKAFRGARYLDADGVLRGTLIYRVTPDENSFVGHTLTVEHLMSETPDAYAALWRFALSMPLVSTVVARSRPVDEAVRWQIADFRAARSTTSDHLWTRVLDVPAAIAARSYDSAGSLALEVSDPLGYTTGTWLFEAAADGSGTARAVDAAPGGMPTLALDVSDLSSIYLGGVSAVTLTDAGRVTEKTPGAAVAADLLFSTPRAPWLPLWF</sequence>
<dbReference type="InterPro" id="IPR025559">
    <property type="entry name" value="Eis_dom"/>
</dbReference>
<dbReference type="GO" id="GO:0030649">
    <property type="term" value="P:aminoglycoside antibiotic catabolic process"/>
    <property type="evidence" value="ECO:0007669"/>
    <property type="project" value="TreeGrafter"/>
</dbReference>
<keyword evidence="2" id="KW-0808">Transferase</keyword>
<dbReference type="Gene3D" id="3.30.1050.10">
    <property type="entry name" value="SCP2 sterol-binding domain"/>
    <property type="match status" value="1"/>
</dbReference>
<dbReference type="GO" id="GO:0034069">
    <property type="term" value="F:aminoglycoside N-acetyltransferase activity"/>
    <property type="evidence" value="ECO:0007669"/>
    <property type="project" value="TreeGrafter"/>
</dbReference>
<dbReference type="CDD" id="cd04301">
    <property type="entry name" value="NAT_SF"/>
    <property type="match status" value="1"/>
</dbReference>
<dbReference type="InterPro" id="IPR051554">
    <property type="entry name" value="Acetyltransferase_Eis"/>
</dbReference>
<dbReference type="AlphaFoldDB" id="A0A2V1HR44"/>
<dbReference type="Pfam" id="PF13527">
    <property type="entry name" value="Acetyltransf_9"/>
    <property type="match status" value="1"/>
</dbReference>
<dbReference type="PANTHER" id="PTHR37817">
    <property type="entry name" value="N-ACETYLTRANSFERASE EIS"/>
    <property type="match status" value="1"/>
</dbReference>
<dbReference type="SUPFAM" id="SSF55729">
    <property type="entry name" value="Acyl-CoA N-acyltransferases (Nat)"/>
    <property type="match status" value="1"/>
</dbReference>
<reference evidence="2 3" key="1">
    <citation type="submission" date="2018-05" db="EMBL/GenBank/DDBJ databases">
        <title>Amnibacterium sp. M8JJ-5, whole genome shotgun sequence.</title>
        <authorList>
            <person name="Tuo L."/>
        </authorList>
    </citation>
    <scope>NUCLEOTIDE SEQUENCE [LARGE SCALE GENOMIC DNA]</scope>
    <source>
        <strain evidence="2 3">M8JJ-5</strain>
    </source>
</reference>
<keyword evidence="3" id="KW-1185">Reference proteome</keyword>
<evidence type="ECO:0000313" key="2">
    <source>
        <dbReference type="EMBL" id="PVZ95008.1"/>
    </source>
</evidence>
<dbReference type="InterPro" id="IPR000182">
    <property type="entry name" value="GNAT_dom"/>
</dbReference>
<dbReference type="OrthoDB" id="8399956at2"/>
<dbReference type="SUPFAM" id="SSF55718">
    <property type="entry name" value="SCP-like"/>
    <property type="match status" value="1"/>
</dbReference>
<proteinExistence type="predicted"/>
<organism evidence="2 3">
    <name type="scientific">Amnibacterium flavum</name>
    <dbReference type="NCBI Taxonomy" id="2173173"/>
    <lineage>
        <taxon>Bacteria</taxon>
        <taxon>Bacillati</taxon>
        <taxon>Actinomycetota</taxon>
        <taxon>Actinomycetes</taxon>
        <taxon>Micrococcales</taxon>
        <taxon>Microbacteriaceae</taxon>
        <taxon>Amnibacterium</taxon>
    </lineage>
</organism>
<dbReference type="Gene3D" id="3.40.630.30">
    <property type="match status" value="2"/>
</dbReference>
<dbReference type="RefSeq" id="WP_116754747.1">
    <property type="nucleotide sequence ID" value="NZ_JBHUEX010000001.1"/>
</dbReference>
<dbReference type="Pfam" id="PF13530">
    <property type="entry name" value="SCP2_2"/>
    <property type="match status" value="1"/>
</dbReference>
<dbReference type="Proteomes" id="UP000244893">
    <property type="component" value="Unassembled WGS sequence"/>
</dbReference>
<dbReference type="PROSITE" id="PS51186">
    <property type="entry name" value="GNAT"/>
    <property type="match status" value="1"/>
</dbReference>
<comment type="caution">
    <text evidence="2">The sequence shown here is derived from an EMBL/GenBank/DDBJ whole genome shotgun (WGS) entry which is preliminary data.</text>
</comment>
<feature type="domain" description="N-acetyltransferase" evidence="1">
    <location>
        <begin position="24"/>
        <end position="179"/>
    </location>
</feature>
<gene>
    <name evidence="2" type="ORF">DDQ50_00255</name>
</gene>
<dbReference type="Pfam" id="PF17668">
    <property type="entry name" value="Acetyltransf_17"/>
    <property type="match status" value="1"/>
</dbReference>
<dbReference type="EMBL" id="QEOP01000001">
    <property type="protein sequence ID" value="PVZ95008.1"/>
    <property type="molecule type" value="Genomic_DNA"/>
</dbReference>
<protein>
    <submittedName>
        <fullName evidence="2">GNAT family N-acetyltransferase</fullName>
    </submittedName>
</protein>
<dbReference type="InterPro" id="IPR016181">
    <property type="entry name" value="Acyl_CoA_acyltransferase"/>
</dbReference>